<sequence length="79" mass="9543">MDRIDITLTYRLKHELDAWQLIEGIGENDDLNNSAIDLSWYDAKFYQKPSKRLKRSDEYEDYNLDFNKKYNEENGHLEP</sequence>
<name>A0A915YW88_9GLOM</name>
<dbReference type="Proteomes" id="UP000684084">
    <property type="component" value="Unassembled WGS sequence"/>
</dbReference>
<organism evidence="1 2">
    <name type="scientific">Rhizophagus irregularis</name>
    <dbReference type="NCBI Taxonomy" id="588596"/>
    <lineage>
        <taxon>Eukaryota</taxon>
        <taxon>Fungi</taxon>
        <taxon>Fungi incertae sedis</taxon>
        <taxon>Mucoromycota</taxon>
        <taxon>Glomeromycotina</taxon>
        <taxon>Glomeromycetes</taxon>
        <taxon>Glomerales</taxon>
        <taxon>Glomeraceae</taxon>
        <taxon>Rhizophagus</taxon>
    </lineage>
</organism>
<dbReference type="EMBL" id="CAGKOT010000007">
    <property type="protein sequence ID" value="CAB5348740.1"/>
    <property type="molecule type" value="Genomic_DNA"/>
</dbReference>
<protein>
    <submittedName>
        <fullName evidence="1">Uncharacterized protein</fullName>
    </submittedName>
</protein>
<dbReference type="VEuPathDB" id="FungiDB:RhiirFUN_024193"/>
<dbReference type="AlphaFoldDB" id="A0A915YW88"/>
<accession>A0A915YW88</accession>
<gene>
    <name evidence="1" type="ORF">CHRIB12_LOCUS4538</name>
</gene>
<dbReference type="OrthoDB" id="20828at2759"/>
<evidence type="ECO:0000313" key="1">
    <source>
        <dbReference type="EMBL" id="CAB5348740.1"/>
    </source>
</evidence>
<proteinExistence type="predicted"/>
<evidence type="ECO:0000313" key="2">
    <source>
        <dbReference type="Proteomes" id="UP000684084"/>
    </source>
</evidence>
<comment type="caution">
    <text evidence="1">The sequence shown here is derived from an EMBL/GenBank/DDBJ whole genome shotgun (WGS) entry which is preliminary data.</text>
</comment>
<reference evidence="1" key="1">
    <citation type="submission" date="2020-05" db="EMBL/GenBank/DDBJ databases">
        <authorList>
            <person name="Rincon C."/>
            <person name="Sanders R I."/>
            <person name="Robbins C."/>
            <person name="Chaturvedi A."/>
        </authorList>
    </citation>
    <scope>NUCLEOTIDE SEQUENCE</scope>
    <source>
        <strain evidence="1">CHB12</strain>
    </source>
</reference>